<dbReference type="KEGG" id="pbp:STSP1_02015"/>
<keyword evidence="1" id="KW-1133">Transmembrane helix</keyword>
<feature type="transmembrane region" description="Helical" evidence="1">
    <location>
        <begin position="12"/>
        <end position="34"/>
    </location>
</feature>
<evidence type="ECO:0000313" key="3">
    <source>
        <dbReference type="Proteomes" id="UP000193334"/>
    </source>
</evidence>
<dbReference type="AlphaFoldDB" id="A0A1W6LP86"/>
<proteinExistence type="predicted"/>
<evidence type="ECO:0000256" key="1">
    <source>
        <dbReference type="SAM" id="Phobius"/>
    </source>
</evidence>
<dbReference type="EMBL" id="CP021023">
    <property type="protein sequence ID" value="ARN57600.1"/>
    <property type="molecule type" value="Genomic_DNA"/>
</dbReference>
<gene>
    <name evidence="2" type="ORF">STSP1_02015</name>
</gene>
<accession>A0A1W6LP86</accession>
<dbReference type="STRING" id="1941349.STSP1_02015"/>
<keyword evidence="1" id="KW-0812">Transmembrane</keyword>
<name>A0A1W6LP86_9BACT</name>
<organism evidence="2 3">
    <name type="scientific">Sedimentisphaera salicampi</name>
    <dbReference type="NCBI Taxonomy" id="1941349"/>
    <lineage>
        <taxon>Bacteria</taxon>
        <taxon>Pseudomonadati</taxon>
        <taxon>Planctomycetota</taxon>
        <taxon>Phycisphaerae</taxon>
        <taxon>Sedimentisphaerales</taxon>
        <taxon>Sedimentisphaeraceae</taxon>
        <taxon>Sedimentisphaera</taxon>
    </lineage>
</organism>
<dbReference type="RefSeq" id="WP_161491711.1">
    <property type="nucleotide sequence ID" value="NZ_CP021023.1"/>
</dbReference>
<reference evidence="3" key="1">
    <citation type="submission" date="2017-04" db="EMBL/GenBank/DDBJ databases">
        <title>Comparative genomics and description of representatives of a novel lineage of planctomycetes thriving in anoxic sediments.</title>
        <authorList>
            <person name="Spring S."/>
            <person name="Bunk B."/>
            <person name="Sproer C."/>
        </authorList>
    </citation>
    <scope>NUCLEOTIDE SEQUENCE [LARGE SCALE GENOMIC DNA]</scope>
    <source>
        <strain evidence="3">ST-PulAB-D4</strain>
    </source>
</reference>
<sequence length="49" mass="5415">MAKKVKKTAQSDIYTGFLGIAFLFVLTTAVIVLMECINTFGAENLLKFN</sequence>
<dbReference type="Proteomes" id="UP000193334">
    <property type="component" value="Chromosome"/>
</dbReference>
<evidence type="ECO:0000313" key="2">
    <source>
        <dbReference type="EMBL" id="ARN57600.1"/>
    </source>
</evidence>
<protein>
    <submittedName>
        <fullName evidence="2">Uncharacterized protein</fullName>
    </submittedName>
</protein>
<keyword evidence="3" id="KW-1185">Reference proteome</keyword>
<keyword evidence="1" id="KW-0472">Membrane</keyword>